<dbReference type="InterPro" id="IPR013210">
    <property type="entry name" value="LRR_N_plant-typ"/>
</dbReference>
<evidence type="ECO:0000256" key="3">
    <source>
        <dbReference type="SAM" id="MobiDB-lite"/>
    </source>
</evidence>
<accession>A0AAW1Q8D9</accession>
<dbReference type="PANTHER" id="PTHR48010">
    <property type="entry name" value="OS05G0588300 PROTEIN"/>
    <property type="match status" value="1"/>
</dbReference>
<gene>
    <name evidence="5" type="ORF">WJX72_002495</name>
</gene>
<dbReference type="InterPro" id="IPR050994">
    <property type="entry name" value="At_inactive_RLKs"/>
</dbReference>
<dbReference type="InterPro" id="IPR001611">
    <property type="entry name" value="Leu-rich_rpt"/>
</dbReference>
<protein>
    <recommendedName>
        <fullName evidence="4">Leucine-rich repeat-containing N-terminal plant-type domain-containing protein</fullName>
    </recommendedName>
</protein>
<dbReference type="Gene3D" id="3.80.10.10">
    <property type="entry name" value="Ribonuclease Inhibitor"/>
    <property type="match status" value="2"/>
</dbReference>
<name>A0AAW1Q8D9_9CHLO</name>
<dbReference type="InterPro" id="IPR032675">
    <property type="entry name" value="LRR_dom_sf"/>
</dbReference>
<comment type="subcellular location">
    <subcellularLocation>
        <location evidence="1">Cytoplasm</location>
        <location evidence="1">Cytoskeleton</location>
        <location evidence="1">Cilium axoneme</location>
    </subcellularLocation>
</comment>
<evidence type="ECO:0000259" key="4">
    <source>
        <dbReference type="Pfam" id="PF08263"/>
    </source>
</evidence>
<dbReference type="Pfam" id="PF08263">
    <property type="entry name" value="LRRNT_2"/>
    <property type="match status" value="1"/>
</dbReference>
<evidence type="ECO:0000256" key="2">
    <source>
        <dbReference type="ARBA" id="ARBA00022614"/>
    </source>
</evidence>
<dbReference type="PANTHER" id="PTHR48010:SF58">
    <property type="entry name" value="RECEPTOR PROTEIN KINASE-LIKE PROTEIN ZAR1"/>
    <property type="match status" value="1"/>
</dbReference>
<evidence type="ECO:0000256" key="1">
    <source>
        <dbReference type="ARBA" id="ARBA00004430"/>
    </source>
</evidence>
<dbReference type="EMBL" id="JALJOR010000005">
    <property type="protein sequence ID" value="KAK9816597.1"/>
    <property type="molecule type" value="Genomic_DNA"/>
</dbReference>
<organism evidence="5 6">
    <name type="scientific">[Myrmecia] bisecta</name>
    <dbReference type="NCBI Taxonomy" id="41462"/>
    <lineage>
        <taxon>Eukaryota</taxon>
        <taxon>Viridiplantae</taxon>
        <taxon>Chlorophyta</taxon>
        <taxon>core chlorophytes</taxon>
        <taxon>Trebouxiophyceae</taxon>
        <taxon>Trebouxiales</taxon>
        <taxon>Trebouxiaceae</taxon>
        <taxon>Myrmecia</taxon>
    </lineage>
</organism>
<proteinExistence type="predicted"/>
<dbReference type="Proteomes" id="UP001489004">
    <property type="component" value="Unassembled WGS sequence"/>
</dbReference>
<dbReference type="GO" id="GO:0005930">
    <property type="term" value="C:axoneme"/>
    <property type="evidence" value="ECO:0007669"/>
    <property type="project" value="UniProtKB-SubCell"/>
</dbReference>
<evidence type="ECO:0000313" key="6">
    <source>
        <dbReference type="Proteomes" id="UP001489004"/>
    </source>
</evidence>
<feature type="compositionally biased region" description="Low complexity" evidence="3">
    <location>
        <begin position="320"/>
        <end position="329"/>
    </location>
</feature>
<dbReference type="SUPFAM" id="SSF52058">
    <property type="entry name" value="L domain-like"/>
    <property type="match status" value="1"/>
</dbReference>
<keyword evidence="2" id="KW-0433">Leucine-rich repeat</keyword>
<keyword evidence="6" id="KW-1185">Reference proteome</keyword>
<comment type="caution">
    <text evidence="5">The sequence shown here is derived from an EMBL/GenBank/DDBJ whole genome shotgun (WGS) entry which is preliminary data.</text>
</comment>
<feature type="region of interest" description="Disordered" evidence="3">
    <location>
        <begin position="314"/>
        <end position="333"/>
    </location>
</feature>
<sequence>MSPNSLSRLACSDRLLFSMAGSKSLLLCAAAVFLASTVSTQFVPTDTDANVLLEFKGAFTNWDSTSRTGRQLQGWNETSDPCNPDDSVTNWTGVTCMGGVVTELYLNSQGLTTQQLPASLARLASLVTLDLGTNNIAGSLPPDWAAPGSFPVLTSMALDENRISGSLPPAWGAPDAFQKLAYLEVQNNRISGSIPDEFGSQYAFPLLSSMDLANNNLTGALPSVWGSEPSLPQLYRLRVNGNFMTGAIPSTWTGVNGLSSLVELHVKPGNPALCGSLPANSGLRVYTVPAEANSDTSYFTTPLNCTAVAAAPTAAPPSSCPSSTSSAPANTDQPTQLTVALELDGLKVPLVLSSADQATLLTAVQNLTKASNVTFTPQAATSTNRRLLAGPGAAAAPSPAGAAAGTTVFFAFGGKALGQVLASVVDAVLVTTTMRDTLVTAGLPVQTVRLVGHSATY</sequence>
<reference evidence="5 6" key="1">
    <citation type="journal article" date="2024" name="Nat. Commun.">
        <title>Phylogenomics reveals the evolutionary origins of lichenization in chlorophyte algae.</title>
        <authorList>
            <person name="Puginier C."/>
            <person name="Libourel C."/>
            <person name="Otte J."/>
            <person name="Skaloud P."/>
            <person name="Haon M."/>
            <person name="Grisel S."/>
            <person name="Petersen M."/>
            <person name="Berrin J.G."/>
            <person name="Delaux P.M."/>
            <person name="Dal Grande F."/>
            <person name="Keller J."/>
        </authorList>
    </citation>
    <scope>NUCLEOTIDE SEQUENCE [LARGE SCALE GENOMIC DNA]</scope>
    <source>
        <strain evidence="5 6">SAG 2043</strain>
    </source>
</reference>
<evidence type="ECO:0000313" key="5">
    <source>
        <dbReference type="EMBL" id="KAK9816597.1"/>
    </source>
</evidence>
<feature type="domain" description="Leucine-rich repeat-containing N-terminal plant-type" evidence="4">
    <location>
        <begin position="46"/>
        <end position="96"/>
    </location>
</feature>
<dbReference type="Pfam" id="PF00560">
    <property type="entry name" value="LRR_1"/>
    <property type="match status" value="1"/>
</dbReference>
<dbReference type="AlphaFoldDB" id="A0AAW1Q8D9"/>